<gene>
    <name evidence="1" type="ORF">CEXT_607181</name>
</gene>
<evidence type="ECO:0000313" key="1">
    <source>
        <dbReference type="EMBL" id="GIY68829.1"/>
    </source>
</evidence>
<reference evidence="1 2" key="1">
    <citation type="submission" date="2021-06" db="EMBL/GenBank/DDBJ databases">
        <title>Caerostris extrusa draft genome.</title>
        <authorList>
            <person name="Kono N."/>
            <person name="Arakawa K."/>
        </authorList>
    </citation>
    <scope>NUCLEOTIDE SEQUENCE [LARGE SCALE GENOMIC DNA]</scope>
</reference>
<comment type="caution">
    <text evidence="1">The sequence shown here is derived from an EMBL/GenBank/DDBJ whole genome shotgun (WGS) entry which is preliminary data.</text>
</comment>
<dbReference type="Proteomes" id="UP001054945">
    <property type="component" value="Unassembled WGS sequence"/>
</dbReference>
<organism evidence="1 2">
    <name type="scientific">Caerostris extrusa</name>
    <name type="common">Bark spider</name>
    <name type="synonym">Caerostris bankana</name>
    <dbReference type="NCBI Taxonomy" id="172846"/>
    <lineage>
        <taxon>Eukaryota</taxon>
        <taxon>Metazoa</taxon>
        <taxon>Ecdysozoa</taxon>
        <taxon>Arthropoda</taxon>
        <taxon>Chelicerata</taxon>
        <taxon>Arachnida</taxon>
        <taxon>Araneae</taxon>
        <taxon>Araneomorphae</taxon>
        <taxon>Entelegynae</taxon>
        <taxon>Araneoidea</taxon>
        <taxon>Araneidae</taxon>
        <taxon>Caerostris</taxon>
    </lineage>
</organism>
<dbReference type="EMBL" id="BPLR01014450">
    <property type="protein sequence ID" value="GIY68829.1"/>
    <property type="molecule type" value="Genomic_DNA"/>
</dbReference>
<accession>A0AAV4VFQ5</accession>
<keyword evidence="2" id="KW-1185">Reference proteome</keyword>
<evidence type="ECO:0000313" key="2">
    <source>
        <dbReference type="Proteomes" id="UP001054945"/>
    </source>
</evidence>
<name>A0AAV4VFQ5_CAEEX</name>
<proteinExistence type="predicted"/>
<sequence length="89" mass="10103">MSNCALPIGRTFRWQDFYLALGFCEEERYGRIPVGGVGYDDKRCERIKCTPGGMVYCCRVQSGSDVRNARMPPSKKKRTLSQVLRTCGM</sequence>
<dbReference type="AlphaFoldDB" id="A0AAV4VFQ5"/>
<protein>
    <submittedName>
        <fullName evidence="1">Uncharacterized protein</fullName>
    </submittedName>
</protein>